<protein>
    <recommendedName>
        <fullName evidence="1">Heterokaryon incompatibility domain-containing protein</fullName>
    </recommendedName>
</protein>
<keyword evidence="3" id="KW-1185">Reference proteome</keyword>
<dbReference type="Pfam" id="PF26639">
    <property type="entry name" value="Het-6_barrel"/>
    <property type="match status" value="1"/>
</dbReference>
<name>A0ABR3SGT0_9PEZI</name>
<dbReference type="EMBL" id="JAJVDC020000167">
    <property type="protein sequence ID" value="KAL1620492.1"/>
    <property type="molecule type" value="Genomic_DNA"/>
</dbReference>
<dbReference type="Pfam" id="PF06985">
    <property type="entry name" value="HET"/>
    <property type="match status" value="1"/>
</dbReference>
<evidence type="ECO:0000313" key="2">
    <source>
        <dbReference type="EMBL" id="KAL1620492.1"/>
    </source>
</evidence>
<dbReference type="InterPro" id="IPR052895">
    <property type="entry name" value="HetReg/Transcr_Mod"/>
</dbReference>
<feature type="domain" description="Heterokaryon incompatibility" evidence="1">
    <location>
        <begin position="49"/>
        <end position="204"/>
    </location>
</feature>
<gene>
    <name evidence="2" type="ORF">SLS56_009614</name>
</gene>
<dbReference type="Proteomes" id="UP001521116">
    <property type="component" value="Unassembled WGS sequence"/>
</dbReference>
<evidence type="ECO:0000259" key="1">
    <source>
        <dbReference type="Pfam" id="PF06985"/>
    </source>
</evidence>
<accession>A0ABR3SGT0</accession>
<dbReference type="PANTHER" id="PTHR24148">
    <property type="entry name" value="ANKYRIN REPEAT DOMAIN-CONTAINING PROTEIN 39 HOMOLOG-RELATED"/>
    <property type="match status" value="1"/>
</dbReference>
<dbReference type="PANTHER" id="PTHR24148:SF64">
    <property type="entry name" value="HETEROKARYON INCOMPATIBILITY DOMAIN-CONTAINING PROTEIN"/>
    <property type="match status" value="1"/>
</dbReference>
<comment type="caution">
    <text evidence="2">The sequence shown here is derived from an EMBL/GenBank/DDBJ whole genome shotgun (WGS) entry which is preliminary data.</text>
</comment>
<evidence type="ECO:0000313" key="3">
    <source>
        <dbReference type="Proteomes" id="UP001521116"/>
    </source>
</evidence>
<dbReference type="InterPro" id="IPR010730">
    <property type="entry name" value="HET"/>
</dbReference>
<organism evidence="2 3">
    <name type="scientific">Neofusicoccum ribis</name>
    <dbReference type="NCBI Taxonomy" id="45134"/>
    <lineage>
        <taxon>Eukaryota</taxon>
        <taxon>Fungi</taxon>
        <taxon>Dikarya</taxon>
        <taxon>Ascomycota</taxon>
        <taxon>Pezizomycotina</taxon>
        <taxon>Dothideomycetes</taxon>
        <taxon>Dothideomycetes incertae sedis</taxon>
        <taxon>Botryosphaeriales</taxon>
        <taxon>Botryosphaeriaceae</taxon>
        <taxon>Neofusicoccum</taxon>
    </lineage>
</organism>
<sequence>MDKRRTPDFEYSALKTSTSIRLVKLSPKTDDYLIHCTLVEVDLSTNPSYEALSYTWAIDSDIVGPRTGATKRTVLCNGAALDVFKNLHNGLAQLQELGWTTAPIWIDAICINQGDDVEKSAQVNMMGDIFRAAARVVVWLGQSSLATELALKKARPFFSDEELPDDVSSAWAALSSRRAALVALEALSWVLSRGWFARVWTLQEAVLARETVYLVGGQQVPFDQLLEHSGGSFVAVDGPSKYMDGMFAHMRARVAGLDFARSAHELLAGGDAVALESAVTEARSRRAVDGRDKLFGVLSLCQAHGSDDAAGLAADYQKPVRDVFCECAAALLRNASTGISLLSMVGQIRHGCDVEYAFPSSYIKLFRPEGGFVTGLPSWVPDLSAPARPLPLRDLSTLDFAAATSLEPSFSIAGDNRGVLRLKAAVLDTVTATGDCRSTRLIQPIWRLLRVLFKLPDAPQATYAPTGEPVVSAFWRTLAAGATHAAPDDENEVELTDRHFVEWFAIFAEETYTLSEGKMRAAILQDLDADDPDLAAEPDDRRRRTLWDLVANEKDSEMLDRYKIHAIRKFLASFDSPAYGFREVIRRRHERLKAMSRVDVEVEQKLWTSEDPAFEDVFEKFYVDRRIFATEKGYMGTAPWTAAEGDVVMLVAGAYVPYVFRRSNREEEAWERLVGLKVSVLEFRVVRYSNK</sequence>
<reference evidence="2 3" key="1">
    <citation type="submission" date="2024-02" db="EMBL/GenBank/DDBJ databases">
        <title>De novo assembly and annotation of 12 fungi associated with fruit tree decline syndrome in Ontario, Canada.</title>
        <authorList>
            <person name="Sulman M."/>
            <person name="Ellouze W."/>
            <person name="Ilyukhin E."/>
        </authorList>
    </citation>
    <scope>NUCLEOTIDE SEQUENCE [LARGE SCALE GENOMIC DNA]</scope>
    <source>
        <strain evidence="2 3">M1-105</strain>
    </source>
</reference>
<proteinExistence type="predicted"/>